<comment type="similarity">
    <text evidence="1">Belongs to the class-A beta-lactamase family.</text>
</comment>
<reference evidence="4" key="1">
    <citation type="submission" date="2017-09" db="EMBL/GenBank/DDBJ databases">
        <title>Identification of novel genes in Humicola insolens involved in cellulase production using T-DNA insertional mutagenesis.</title>
        <authorList>
            <person name="Fan C."/>
            <person name="Xu X."/>
            <person name="Zhang W."/>
        </authorList>
    </citation>
    <scope>NUCLEOTIDE SEQUENCE</scope>
</reference>
<dbReference type="InterPro" id="IPR050789">
    <property type="entry name" value="Diverse_Enzym_Activities"/>
</dbReference>
<name>A0A346DKQ7_HUMIN</name>
<dbReference type="InterPro" id="IPR001466">
    <property type="entry name" value="Beta-lactam-related"/>
</dbReference>
<dbReference type="Gene3D" id="3.40.710.10">
    <property type="entry name" value="DD-peptidase/beta-lactamase superfamily"/>
    <property type="match status" value="1"/>
</dbReference>
<evidence type="ECO:0000313" key="4">
    <source>
        <dbReference type="EMBL" id="AXM90685.1"/>
    </source>
</evidence>
<evidence type="ECO:0000256" key="1">
    <source>
        <dbReference type="ARBA" id="ARBA00009009"/>
    </source>
</evidence>
<dbReference type="PANTHER" id="PTHR43283:SF17">
    <property type="entry name" value="(LOVD), PUTATIVE (AFU_ORTHOLOGUE AFUA_5G00920)-RELATED"/>
    <property type="match status" value="1"/>
</dbReference>
<dbReference type="GO" id="GO:0016787">
    <property type="term" value="F:hydrolase activity"/>
    <property type="evidence" value="ECO:0007669"/>
    <property type="project" value="UniProtKB-KW"/>
</dbReference>
<evidence type="ECO:0000259" key="3">
    <source>
        <dbReference type="Pfam" id="PF00144"/>
    </source>
</evidence>
<feature type="domain" description="Beta-lactamase-related" evidence="3">
    <location>
        <begin position="12"/>
        <end position="399"/>
    </location>
</feature>
<evidence type="ECO:0000256" key="2">
    <source>
        <dbReference type="ARBA" id="ARBA00022801"/>
    </source>
</evidence>
<dbReference type="PANTHER" id="PTHR43283">
    <property type="entry name" value="BETA-LACTAMASE-RELATED"/>
    <property type="match status" value="1"/>
</dbReference>
<accession>A0A346DKQ7</accession>
<protein>
    <recommendedName>
        <fullName evidence="3">Beta-lactamase-related domain-containing protein</fullName>
    </recommendedName>
</protein>
<keyword evidence="2" id="KW-0378">Hydrolase</keyword>
<dbReference type="AlphaFoldDB" id="A0A346DKQ7"/>
<proteinExistence type="inferred from homology"/>
<sequence>MTPEFEARLKKAVDEGVLPHVVLLARDKSGKINYSFSYGPSSLKPGAPPVSPTTLFTLASFTKLLTSLCLLLLVHQGVLDLDEDVTSYLPTLAEQPILDGFSGGIDTQEIHTDADPGKPIYSRRTVPITLRHLLTHTAGTGYLFMDPRLTRWARATGRPLPVPLRKSPLSGGQSIDSRFNYPLLFEPGTGWVYGSGLDWAGRLIEVLTGGFFDDFLYENVLMRVGVPKGGITFHPGKFSDAAPVDAFAGMAERDPATGKVVHYETEVDPDNEGFGGEGLFGGLGEYMKVMHSLLVDDGKVLPPEVTKWLFTPLLKSEEEKQGLKEALKNPDWLPSWVPQGIEYDWSAGGLLSVGGELGHRGKMFLQWAGAWNLTWFIDREKGVCAIFGTQIFPPGDAQTREFSKEFEELIYAQL</sequence>
<dbReference type="SUPFAM" id="SSF56601">
    <property type="entry name" value="beta-lactamase/transpeptidase-like"/>
    <property type="match status" value="1"/>
</dbReference>
<dbReference type="EMBL" id="MF966975">
    <property type="protein sequence ID" value="AXM90685.1"/>
    <property type="molecule type" value="Genomic_DNA"/>
</dbReference>
<dbReference type="Pfam" id="PF00144">
    <property type="entry name" value="Beta-lactamase"/>
    <property type="match status" value="1"/>
</dbReference>
<dbReference type="InterPro" id="IPR012338">
    <property type="entry name" value="Beta-lactam/transpept-like"/>
</dbReference>
<organism evidence="4">
    <name type="scientific">Humicola insolens</name>
    <name type="common">Soft-rot fungus</name>
    <dbReference type="NCBI Taxonomy" id="85995"/>
    <lineage>
        <taxon>Eukaryota</taxon>
        <taxon>Fungi</taxon>
        <taxon>Dikarya</taxon>
        <taxon>Ascomycota</taxon>
        <taxon>Pezizomycotina</taxon>
        <taxon>Sordariomycetes</taxon>
        <taxon>Sordariomycetidae</taxon>
        <taxon>Sordariales</taxon>
        <taxon>Chaetomiaceae</taxon>
        <taxon>Mycothermus</taxon>
    </lineage>
</organism>